<accession>A0A6G1QB48</accession>
<keyword evidence="2" id="KW-1185">Reference proteome</keyword>
<evidence type="ECO:0000313" key="1">
    <source>
        <dbReference type="EMBL" id="KAF3699861.1"/>
    </source>
</evidence>
<proteinExistence type="predicted"/>
<sequence length="87" mass="9704">MELAAKARPELTALIKINGHWLAHLMLLSQTISVESSAQWSYELGSLTFCALRGYRCPACEDTKTSRFINDEQSQDGCEEPLSGDIR</sequence>
<dbReference type="EMBL" id="CM015726">
    <property type="protein sequence ID" value="KAF3699861.1"/>
    <property type="molecule type" value="Genomic_DNA"/>
</dbReference>
<dbReference type="AlphaFoldDB" id="A0A6G1QB48"/>
<reference evidence="1 2" key="1">
    <citation type="submission" date="2019-02" db="EMBL/GenBank/DDBJ databases">
        <title>Opniocepnalus argus genome.</title>
        <authorList>
            <person name="Zhou C."/>
            <person name="Xiao S."/>
        </authorList>
    </citation>
    <scope>NUCLEOTIDE SEQUENCE [LARGE SCALE GENOMIC DNA]</scope>
    <source>
        <strain evidence="1">OARG1902GOOAL</strain>
        <tissue evidence="1">Muscle</tissue>
    </source>
</reference>
<name>A0A6G1QB48_CHAAH</name>
<evidence type="ECO:0000313" key="2">
    <source>
        <dbReference type="Proteomes" id="UP000503349"/>
    </source>
</evidence>
<protein>
    <submittedName>
        <fullName evidence="1">Uncharacterized protein</fullName>
    </submittedName>
</protein>
<gene>
    <name evidence="1" type="ORF">EXN66_Car015548</name>
</gene>
<dbReference type="Proteomes" id="UP000503349">
    <property type="component" value="Chromosome 15"/>
</dbReference>
<organism evidence="1 2">
    <name type="scientific">Channa argus</name>
    <name type="common">Northern snakehead</name>
    <name type="synonym">Ophicephalus argus</name>
    <dbReference type="NCBI Taxonomy" id="215402"/>
    <lineage>
        <taxon>Eukaryota</taxon>
        <taxon>Metazoa</taxon>
        <taxon>Chordata</taxon>
        <taxon>Craniata</taxon>
        <taxon>Vertebrata</taxon>
        <taxon>Euteleostomi</taxon>
        <taxon>Actinopterygii</taxon>
        <taxon>Neopterygii</taxon>
        <taxon>Teleostei</taxon>
        <taxon>Neoteleostei</taxon>
        <taxon>Acanthomorphata</taxon>
        <taxon>Anabantaria</taxon>
        <taxon>Anabantiformes</taxon>
        <taxon>Channoidei</taxon>
        <taxon>Channidae</taxon>
        <taxon>Channa</taxon>
    </lineage>
</organism>
<reference evidence="2" key="2">
    <citation type="submission" date="2019-02" db="EMBL/GenBank/DDBJ databases">
        <title>Opniocepnalus argus Var Kimnra genome.</title>
        <authorList>
            <person name="Zhou C."/>
            <person name="Xiao S."/>
        </authorList>
    </citation>
    <scope>NUCLEOTIDE SEQUENCE [LARGE SCALE GENOMIC DNA]</scope>
</reference>